<organism evidence="1 2">
    <name type="scientific">Tessaracoccus bendigoensis DSM 12906</name>
    <dbReference type="NCBI Taxonomy" id="1123357"/>
    <lineage>
        <taxon>Bacteria</taxon>
        <taxon>Bacillati</taxon>
        <taxon>Actinomycetota</taxon>
        <taxon>Actinomycetes</taxon>
        <taxon>Propionibacteriales</taxon>
        <taxon>Propionibacteriaceae</taxon>
        <taxon>Tessaracoccus</taxon>
    </lineage>
</organism>
<gene>
    <name evidence="1" type="ORF">SAMN02745244_01970</name>
</gene>
<accession>A0A1M6HFC0</accession>
<proteinExistence type="predicted"/>
<dbReference type="Proteomes" id="UP000184512">
    <property type="component" value="Unassembled WGS sequence"/>
</dbReference>
<keyword evidence="2" id="KW-1185">Reference proteome</keyword>
<dbReference type="EMBL" id="FQZG01000032">
    <property type="protein sequence ID" value="SHJ20809.1"/>
    <property type="molecule type" value="Genomic_DNA"/>
</dbReference>
<reference evidence="1 2" key="1">
    <citation type="submission" date="2016-11" db="EMBL/GenBank/DDBJ databases">
        <authorList>
            <person name="Jaros S."/>
            <person name="Januszkiewicz K."/>
            <person name="Wedrychowicz H."/>
        </authorList>
    </citation>
    <scope>NUCLEOTIDE SEQUENCE [LARGE SCALE GENOMIC DNA]</scope>
    <source>
        <strain evidence="1 2">DSM 12906</strain>
    </source>
</reference>
<dbReference type="STRING" id="1123357.SAMN02745244_01970"/>
<evidence type="ECO:0000313" key="2">
    <source>
        <dbReference type="Proteomes" id="UP000184512"/>
    </source>
</evidence>
<evidence type="ECO:0000313" key="1">
    <source>
        <dbReference type="EMBL" id="SHJ20809.1"/>
    </source>
</evidence>
<protein>
    <submittedName>
        <fullName evidence="1">Uncharacterized protein</fullName>
    </submittedName>
</protein>
<dbReference type="AlphaFoldDB" id="A0A1M6HFC0"/>
<name>A0A1M6HFC0_9ACTN</name>
<sequence>MVDALTPAAADALTSPAERYGCAFEPEAVEILVRDSRGYPYFLQEFGRTTLERGL</sequence>
<dbReference type="RefSeq" id="WP_175558291.1">
    <property type="nucleotide sequence ID" value="NZ_FQZG01000032.1"/>
</dbReference>